<dbReference type="AlphaFoldDB" id="R7VM38"/>
<dbReference type="EnsemblMetazoa" id="CapteT218690">
    <property type="protein sequence ID" value="CapteP218690"/>
    <property type="gene ID" value="CapteG218690"/>
</dbReference>
<evidence type="ECO:0000313" key="4">
    <source>
        <dbReference type="EnsemblMetazoa" id="CapteP218690"/>
    </source>
</evidence>
<proteinExistence type="predicted"/>
<dbReference type="SUPFAM" id="SSF57302">
    <property type="entry name" value="Snake toxin-like"/>
    <property type="match status" value="1"/>
</dbReference>
<sequence length="177" mass="19234">MQVVYSDAWLFIASFFSLFYLGSGIKCLQCTSLLNSKCIGGDLPALDCSRESRFCIKYVGIILSDVVVFRECNLNQIAHNCTIKILEGQRIHVCYETCDTDACNGGSALPQSLPYNSTSHFSNQATSIERFQLLTALLPSLITLLGCGCGSHDKSKYCVCASELEIGSDSNACGDLD</sequence>
<reference evidence="3 5" key="2">
    <citation type="journal article" date="2013" name="Nature">
        <title>Insights into bilaterian evolution from three spiralian genomes.</title>
        <authorList>
            <person name="Simakov O."/>
            <person name="Marletaz F."/>
            <person name="Cho S.J."/>
            <person name="Edsinger-Gonzales E."/>
            <person name="Havlak P."/>
            <person name="Hellsten U."/>
            <person name="Kuo D.H."/>
            <person name="Larsson T."/>
            <person name="Lv J."/>
            <person name="Arendt D."/>
            <person name="Savage R."/>
            <person name="Osoegawa K."/>
            <person name="de Jong P."/>
            <person name="Grimwood J."/>
            <person name="Chapman J.A."/>
            <person name="Shapiro H."/>
            <person name="Aerts A."/>
            <person name="Otillar R.P."/>
            <person name="Terry A.Y."/>
            <person name="Boore J.L."/>
            <person name="Grigoriev I.V."/>
            <person name="Lindberg D.R."/>
            <person name="Seaver E.C."/>
            <person name="Weisblat D.A."/>
            <person name="Putnam N.H."/>
            <person name="Rokhsar D.S."/>
        </authorList>
    </citation>
    <scope>NUCLEOTIDE SEQUENCE</scope>
    <source>
        <strain evidence="3 5">I ESC-2004</strain>
    </source>
</reference>
<gene>
    <name evidence="3" type="ORF">CAPTEDRAFT_218690</name>
</gene>
<dbReference type="InterPro" id="IPR031424">
    <property type="entry name" value="QVR-like"/>
</dbReference>
<evidence type="ECO:0008006" key="6">
    <source>
        <dbReference type="Google" id="ProtNLM"/>
    </source>
</evidence>
<accession>R7VM38</accession>
<dbReference type="InterPro" id="IPR045860">
    <property type="entry name" value="Snake_toxin-like_sf"/>
</dbReference>
<protein>
    <recommendedName>
        <fullName evidence="6">UPAR/Ly6 domain-containing protein</fullName>
    </recommendedName>
</protein>
<keyword evidence="5" id="KW-1185">Reference proteome</keyword>
<organism evidence="3">
    <name type="scientific">Capitella teleta</name>
    <name type="common">Polychaete worm</name>
    <dbReference type="NCBI Taxonomy" id="283909"/>
    <lineage>
        <taxon>Eukaryota</taxon>
        <taxon>Metazoa</taxon>
        <taxon>Spiralia</taxon>
        <taxon>Lophotrochozoa</taxon>
        <taxon>Annelida</taxon>
        <taxon>Polychaeta</taxon>
        <taxon>Sedentaria</taxon>
        <taxon>Scolecida</taxon>
        <taxon>Capitellidae</taxon>
        <taxon>Capitella</taxon>
    </lineage>
</organism>
<evidence type="ECO:0000313" key="5">
    <source>
        <dbReference type="Proteomes" id="UP000014760"/>
    </source>
</evidence>
<evidence type="ECO:0000256" key="2">
    <source>
        <dbReference type="ARBA" id="ARBA00023180"/>
    </source>
</evidence>
<keyword evidence="1" id="KW-0732">Signal</keyword>
<dbReference type="EMBL" id="KB292092">
    <property type="protein sequence ID" value="ELU18165.1"/>
    <property type="molecule type" value="Genomic_DNA"/>
</dbReference>
<dbReference type="Proteomes" id="UP000014760">
    <property type="component" value="Unassembled WGS sequence"/>
</dbReference>
<dbReference type="Pfam" id="PF17064">
    <property type="entry name" value="QVR"/>
    <property type="match status" value="1"/>
</dbReference>
<dbReference type="HOGENOM" id="CLU_1519272_0_0_1"/>
<evidence type="ECO:0000256" key="1">
    <source>
        <dbReference type="ARBA" id="ARBA00022729"/>
    </source>
</evidence>
<reference evidence="4" key="3">
    <citation type="submission" date="2015-06" db="UniProtKB">
        <authorList>
            <consortium name="EnsemblMetazoa"/>
        </authorList>
    </citation>
    <scope>IDENTIFICATION</scope>
</reference>
<evidence type="ECO:0000313" key="3">
    <source>
        <dbReference type="EMBL" id="ELU18165.1"/>
    </source>
</evidence>
<keyword evidence="2" id="KW-0325">Glycoprotein</keyword>
<dbReference type="GO" id="GO:0032222">
    <property type="term" value="P:regulation of synaptic transmission, cholinergic"/>
    <property type="evidence" value="ECO:0007669"/>
    <property type="project" value="InterPro"/>
</dbReference>
<dbReference type="GO" id="GO:0030431">
    <property type="term" value="P:sleep"/>
    <property type="evidence" value="ECO:0007669"/>
    <property type="project" value="InterPro"/>
</dbReference>
<dbReference type="EMBL" id="AMQN01003867">
    <property type="status" value="NOT_ANNOTATED_CDS"/>
    <property type="molecule type" value="Genomic_DNA"/>
</dbReference>
<dbReference type="OrthoDB" id="6496929at2759"/>
<name>R7VM38_CAPTE</name>
<reference evidence="5" key="1">
    <citation type="submission" date="2012-12" db="EMBL/GenBank/DDBJ databases">
        <authorList>
            <person name="Hellsten U."/>
            <person name="Grimwood J."/>
            <person name="Chapman J.A."/>
            <person name="Shapiro H."/>
            <person name="Aerts A."/>
            <person name="Otillar R.P."/>
            <person name="Terry A.Y."/>
            <person name="Boore J.L."/>
            <person name="Simakov O."/>
            <person name="Marletaz F."/>
            <person name="Cho S.-J."/>
            <person name="Edsinger-Gonzales E."/>
            <person name="Havlak P."/>
            <person name="Kuo D.-H."/>
            <person name="Larsson T."/>
            <person name="Lv J."/>
            <person name="Arendt D."/>
            <person name="Savage R."/>
            <person name="Osoegawa K."/>
            <person name="de Jong P."/>
            <person name="Lindberg D.R."/>
            <person name="Seaver E.C."/>
            <person name="Weisblat D.A."/>
            <person name="Putnam N.H."/>
            <person name="Grigoriev I.V."/>
            <person name="Rokhsar D.S."/>
        </authorList>
    </citation>
    <scope>NUCLEOTIDE SEQUENCE</scope>
    <source>
        <strain evidence="5">I ESC-2004</strain>
    </source>
</reference>
<dbReference type="Gene3D" id="2.10.60.10">
    <property type="entry name" value="CD59"/>
    <property type="match status" value="1"/>
</dbReference>